<gene>
    <name evidence="1" type="ORF">GBF38_010965</name>
</gene>
<protein>
    <submittedName>
        <fullName evidence="1">Uncharacterized protein</fullName>
    </submittedName>
</protein>
<organism evidence="1 2">
    <name type="scientific">Nibea albiflora</name>
    <name type="common">Yellow drum</name>
    <name type="synonym">Corvina albiflora</name>
    <dbReference type="NCBI Taxonomy" id="240163"/>
    <lineage>
        <taxon>Eukaryota</taxon>
        <taxon>Metazoa</taxon>
        <taxon>Chordata</taxon>
        <taxon>Craniata</taxon>
        <taxon>Vertebrata</taxon>
        <taxon>Euteleostomi</taxon>
        <taxon>Actinopterygii</taxon>
        <taxon>Neopterygii</taxon>
        <taxon>Teleostei</taxon>
        <taxon>Neoteleostei</taxon>
        <taxon>Acanthomorphata</taxon>
        <taxon>Eupercaria</taxon>
        <taxon>Sciaenidae</taxon>
        <taxon>Nibea</taxon>
    </lineage>
</organism>
<comment type="caution">
    <text evidence="1">The sequence shown here is derived from an EMBL/GenBank/DDBJ whole genome shotgun (WGS) entry which is preliminary data.</text>
</comment>
<proteinExistence type="predicted"/>
<name>A0ACB7ET08_NIBAL</name>
<accession>A0ACB7ET08</accession>
<keyword evidence="2" id="KW-1185">Reference proteome</keyword>
<sequence>MDGLSQRRHSVLVDEVLHCILFLGHINKPQYTPEDILDHKLNEYKGRYPKPFNCYTTHLPKRAPISCVLEMTDEDWDKVKKGAVGRRLDEAHHELVTTGKSKFLEDLKSMCGYLYICCKTGQDSSHTFIFRFFCSCIHVAY</sequence>
<dbReference type="Proteomes" id="UP000805704">
    <property type="component" value="Chromosome 23"/>
</dbReference>
<dbReference type="EMBL" id="CM024811">
    <property type="protein sequence ID" value="KAG8005074.1"/>
    <property type="molecule type" value="Genomic_DNA"/>
</dbReference>
<reference evidence="1" key="1">
    <citation type="submission" date="2020-04" db="EMBL/GenBank/DDBJ databases">
        <title>A chromosome-scale assembly and high-density genetic map of the yellow drum (Nibea albiflora) genome.</title>
        <authorList>
            <person name="Xu D."/>
            <person name="Zhang W."/>
            <person name="Chen R."/>
            <person name="Tan P."/>
            <person name="Wang L."/>
            <person name="Song H."/>
            <person name="Tian L."/>
            <person name="Zhu Q."/>
            <person name="Wang B."/>
        </authorList>
    </citation>
    <scope>NUCLEOTIDE SEQUENCE</scope>
    <source>
        <strain evidence="1">ZJHYS-2018</strain>
    </source>
</reference>
<evidence type="ECO:0000313" key="1">
    <source>
        <dbReference type="EMBL" id="KAG8005074.1"/>
    </source>
</evidence>
<evidence type="ECO:0000313" key="2">
    <source>
        <dbReference type="Proteomes" id="UP000805704"/>
    </source>
</evidence>